<dbReference type="OrthoDB" id="5198090at2"/>
<dbReference type="GO" id="GO:0003677">
    <property type="term" value="F:DNA binding"/>
    <property type="evidence" value="ECO:0007669"/>
    <property type="project" value="InterPro"/>
</dbReference>
<gene>
    <name evidence="2" type="ORF">CLV57_0285</name>
</gene>
<dbReference type="Gene3D" id="3.40.1350.10">
    <property type="match status" value="1"/>
</dbReference>
<dbReference type="AlphaFoldDB" id="A0A2H9VR72"/>
<dbReference type="RefSeq" id="WP_100339582.1">
    <property type="nucleotide sequence ID" value="NZ_PGFJ01000001.1"/>
</dbReference>
<evidence type="ECO:0000313" key="3">
    <source>
        <dbReference type="Proteomes" id="UP000242687"/>
    </source>
</evidence>
<name>A0A2H9VR72_9SPHI</name>
<evidence type="ECO:0000259" key="1">
    <source>
        <dbReference type="Pfam" id="PF04471"/>
    </source>
</evidence>
<organism evidence="2 3">
    <name type="scientific">Mucilaginibacter auburnensis</name>
    <dbReference type="NCBI Taxonomy" id="1457233"/>
    <lineage>
        <taxon>Bacteria</taxon>
        <taxon>Pseudomonadati</taxon>
        <taxon>Bacteroidota</taxon>
        <taxon>Sphingobacteriia</taxon>
        <taxon>Sphingobacteriales</taxon>
        <taxon>Sphingobacteriaceae</taxon>
        <taxon>Mucilaginibacter</taxon>
    </lineage>
</organism>
<keyword evidence="3" id="KW-1185">Reference proteome</keyword>
<keyword evidence="2" id="KW-0540">Nuclease</keyword>
<dbReference type="GO" id="GO:0004519">
    <property type="term" value="F:endonuclease activity"/>
    <property type="evidence" value="ECO:0007669"/>
    <property type="project" value="UniProtKB-KW"/>
</dbReference>
<dbReference type="EMBL" id="PGFJ01000001">
    <property type="protein sequence ID" value="PJJ83305.1"/>
    <property type="molecule type" value="Genomic_DNA"/>
</dbReference>
<dbReference type="InterPro" id="IPR007560">
    <property type="entry name" value="Restrct_endonuc_IV_Mrr"/>
</dbReference>
<comment type="caution">
    <text evidence="2">The sequence shown here is derived from an EMBL/GenBank/DDBJ whole genome shotgun (WGS) entry which is preliminary data.</text>
</comment>
<sequence length="436" mass="51029">MRDPIKEPADHSIISHIVEKAEGWGLEIQNHGTNTISVWTSRYIGLRIRLWIDNDETIRFNYYCRTNSWFYGGERTDLHDSFTVFFAVFLKKLNLCSIFTIMVHNPATGADAEIYGNYLIPEQIHPGLINAKTVDLEKLDELVGSLSMFEQYVWELYGGCPCENCRKELKYDFEYRRKDIEKARLNRAKKVAGDDPMLTNYMERTLPTWFYYRNFKTKVTLIDSPEIMPFFHALSRSSSQIIKGISGDLIVVDQFQHYLSNSVRKKLYEYFKQLEEKLPDLVILENKIVAVGERVILTVDTKCGVSRFKKEREKVRERHQTEFDVLFKPHALKWADKIQDDVFEDLIKELLEREPNVNRVRKLAHTRERDKGADLVAEWVVSKDSLSPDEDPYMTINVIVQCKAYKNGVGKSDVQDIRDTVEHREYDTTNNNIRNT</sequence>
<keyword evidence="2" id="KW-0378">Hydrolase</keyword>
<dbReference type="GO" id="GO:0009307">
    <property type="term" value="P:DNA restriction-modification system"/>
    <property type="evidence" value="ECO:0007669"/>
    <property type="project" value="InterPro"/>
</dbReference>
<keyword evidence="2" id="KW-0255">Endonuclease</keyword>
<dbReference type="Proteomes" id="UP000242687">
    <property type="component" value="Unassembled WGS sequence"/>
</dbReference>
<evidence type="ECO:0000313" key="2">
    <source>
        <dbReference type="EMBL" id="PJJ83305.1"/>
    </source>
</evidence>
<dbReference type="Pfam" id="PF04471">
    <property type="entry name" value="Mrr_cat"/>
    <property type="match status" value="1"/>
</dbReference>
<proteinExistence type="predicted"/>
<feature type="domain" description="Restriction endonuclease type IV Mrr" evidence="1">
    <location>
        <begin position="336"/>
        <end position="427"/>
    </location>
</feature>
<dbReference type="InterPro" id="IPR011856">
    <property type="entry name" value="tRNA_endonuc-like_dom_sf"/>
</dbReference>
<accession>A0A2H9VR72</accession>
<protein>
    <submittedName>
        <fullName evidence="2">Restriction endonuclease</fullName>
    </submittedName>
</protein>
<reference evidence="2 3" key="1">
    <citation type="submission" date="2017-11" db="EMBL/GenBank/DDBJ databases">
        <title>Genomic Encyclopedia of Archaeal and Bacterial Type Strains, Phase II (KMG-II): From Individual Species to Whole Genera.</title>
        <authorList>
            <person name="Goeker M."/>
        </authorList>
    </citation>
    <scope>NUCLEOTIDE SEQUENCE [LARGE SCALE GENOMIC DNA]</scope>
    <source>
        <strain evidence="2 3">DSM 28175</strain>
    </source>
</reference>